<dbReference type="GO" id="GO:0020037">
    <property type="term" value="F:heme binding"/>
    <property type="evidence" value="ECO:0007669"/>
    <property type="project" value="InterPro"/>
</dbReference>
<dbReference type="CDD" id="cd11030">
    <property type="entry name" value="CYP105-like"/>
    <property type="match status" value="1"/>
</dbReference>
<evidence type="ECO:0000256" key="1">
    <source>
        <dbReference type="ARBA" id="ARBA00010617"/>
    </source>
</evidence>
<keyword evidence="6 7" id="KW-0503">Monooxygenase</keyword>
<dbReference type="FunFam" id="1.10.630.10:FF:000018">
    <property type="entry name" value="Cytochrome P450 monooxygenase"/>
    <property type="match status" value="1"/>
</dbReference>
<dbReference type="SUPFAM" id="SSF48264">
    <property type="entry name" value="Cytochrome P450"/>
    <property type="match status" value="1"/>
</dbReference>
<dbReference type="Proteomes" id="UP000317422">
    <property type="component" value="Unassembled WGS sequence"/>
</dbReference>
<accession>A0A543NP94</accession>
<organism evidence="8 9">
    <name type="scientific">Haloactinospora alba</name>
    <dbReference type="NCBI Taxonomy" id="405555"/>
    <lineage>
        <taxon>Bacteria</taxon>
        <taxon>Bacillati</taxon>
        <taxon>Actinomycetota</taxon>
        <taxon>Actinomycetes</taxon>
        <taxon>Streptosporangiales</taxon>
        <taxon>Nocardiopsidaceae</taxon>
        <taxon>Haloactinospora</taxon>
    </lineage>
</organism>
<keyword evidence="4 7" id="KW-0560">Oxidoreductase</keyword>
<reference evidence="8 9" key="1">
    <citation type="submission" date="2019-06" db="EMBL/GenBank/DDBJ databases">
        <title>Sequencing the genomes of 1000 actinobacteria strains.</title>
        <authorList>
            <person name="Klenk H.-P."/>
        </authorList>
    </citation>
    <scope>NUCLEOTIDE SEQUENCE [LARGE SCALE GENOMIC DNA]</scope>
    <source>
        <strain evidence="8 9">DSM 45015</strain>
    </source>
</reference>
<dbReference type="GO" id="GO:0016705">
    <property type="term" value="F:oxidoreductase activity, acting on paired donors, with incorporation or reduction of molecular oxygen"/>
    <property type="evidence" value="ECO:0007669"/>
    <property type="project" value="InterPro"/>
</dbReference>
<dbReference type="GO" id="GO:0004497">
    <property type="term" value="F:monooxygenase activity"/>
    <property type="evidence" value="ECO:0007669"/>
    <property type="project" value="UniProtKB-KW"/>
</dbReference>
<comment type="caution">
    <text evidence="8">The sequence shown here is derived from an EMBL/GenBank/DDBJ whole genome shotgun (WGS) entry which is preliminary data.</text>
</comment>
<dbReference type="InterPro" id="IPR002397">
    <property type="entry name" value="Cyt_P450_B"/>
</dbReference>
<comment type="similarity">
    <text evidence="1 7">Belongs to the cytochrome P450 family.</text>
</comment>
<evidence type="ECO:0000256" key="2">
    <source>
        <dbReference type="ARBA" id="ARBA00022617"/>
    </source>
</evidence>
<dbReference type="PANTHER" id="PTHR46696:SF1">
    <property type="entry name" value="CYTOCHROME P450 YJIB-RELATED"/>
    <property type="match status" value="1"/>
</dbReference>
<evidence type="ECO:0000256" key="7">
    <source>
        <dbReference type="RuleBase" id="RU000461"/>
    </source>
</evidence>
<keyword evidence="5 7" id="KW-0408">Iron</keyword>
<evidence type="ECO:0000313" key="9">
    <source>
        <dbReference type="Proteomes" id="UP000317422"/>
    </source>
</evidence>
<protein>
    <submittedName>
        <fullName evidence="8">Cytochrome P450</fullName>
    </submittedName>
</protein>
<proteinExistence type="inferred from homology"/>
<evidence type="ECO:0000256" key="6">
    <source>
        <dbReference type="ARBA" id="ARBA00023033"/>
    </source>
</evidence>
<gene>
    <name evidence="8" type="ORF">FHX37_3593</name>
</gene>
<dbReference type="PROSITE" id="PS00086">
    <property type="entry name" value="CYTOCHROME_P450"/>
    <property type="match status" value="1"/>
</dbReference>
<dbReference type="Pfam" id="PF00067">
    <property type="entry name" value="p450"/>
    <property type="match status" value="2"/>
</dbReference>
<dbReference type="Gene3D" id="1.10.630.10">
    <property type="entry name" value="Cytochrome P450"/>
    <property type="match status" value="1"/>
</dbReference>
<sequence length="386" mass="42852">MPIDDLSRVIATLDNLSSEPGPPVRVELPNTVGWLVRSHDDVRTVLSDDRFSADDQKPGFPFLFNIPNPPGGLSFLRMDPPRHDVLRRVLTPSFTVRRIEAMRPAITRASQDLLDRMRSDGPPTDLVEAFALPLPSQVICILLGVPYDDRDTFQHHTRNVVSLESYPADAADSYREIGEYLHRLATAKREHPGDDMLSHIGRQRDAVGMDDADVVAMARLMLTAGHETTANMIGMMMLLLFNEPQRMRQLRGDPSLVRPAVEESLRRASIVRSALTRVAVADAQVGGVTIRAGEGVVLGLNGANHDPAWYDRPEEFDFQRDARTHVAFGFGVHQCLGQALARLELQIAVTGLLHTFENLAPAVPLDEITMKNWSLIMGPQSLPVTW</sequence>
<dbReference type="InterPro" id="IPR017972">
    <property type="entry name" value="Cyt_P450_CS"/>
</dbReference>
<evidence type="ECO:0000256" key="4">
    <source>
        <dbReference type="ARBA" id="ARBA00023002"/>
    </source>
</evidence>
<evidence type="ECO:0000256" key="5">
    <source>
        <dbReference type="ARBA" id="ARBA00023004"/>
    </source>
</evidence>
<name>A0A543NP94_9ACTN</name>
<dbReference type="InterPro" id="IPR001128">
    <property type="entry name" value="Cyt_P450"/>
</dbReference>
<dbReference type="AlphaFoldDB" id="A0A543NP94"/>
<dbReference type="InterPro" id="IPR036396">
    <property type="entry name" value="Cyt_P450_sf"/>
</dbReference>
<evidence type="ECO:0000256" key="3">
    <source>
        <dbReference type="ARBA" id="ARBA00022723"/>
    </source>
</evidence>
<dbReference type="RefSeq" id="WP_170181616.1">
    <property type="nucleotide sequence ID" value="NZ_VFQC01000001.1"/>
</dbReference>
<dbReference type="PRINTS" id="PR00359">
    <property type="entry name" value="BP450"/>
</dbReference>
<keyword evidence="9" id="KW-1185">Reference proteome</keyword>
<keyword evidence="2 7" id="KW-0349">Heme</keyword>
<dbReference type="PANTHER" id="PTHR46696">
    <property type="entry name" value="P450, PUTATIVE (EUROFUNG)-RELATED"/>
    <property type="match status" value="1"/>
</dbReference>
<evidence type="ECO:0000313" key="8">
    <source>
        <dbReference type="EMBL" id="TQN33567.1"/>
    </source>
</evidence>
<dbReference type="EMBL" id="VFQC01000001">
    <property type="protein sequence ID" value="TQN33567.1"/>
    <property type="molecule type" value="Genomic_DNA"/>
</dbReference>
<dbReference type="GO" id="GO:0005506">
    <property type="term" value="F:iron ion binding"/>
    <property type="evidence" value="ECO:0007669"/>
    <property type="project" value="InterPro"/>
</dbReference>
<dbReference type="PRINTS" id="PR00385">
    <property type="entry name" value="P450"/>
</dbReference>
<keyword evidence="3 7" id="KW-0479">Metal-binding</keyword>